<dbReference type="Proteomes" id="UP000253501">
    <property type="component" value="Unassembled WGS sequence"/>
</dbReference>
<dbReference type="PANTHER" id="PTHR34501:SF9">
    <property type="entry name" value="MAJOR OUTER MEMBRANE PROTEIN P.IA"/>
    <property type="match status" value="1"/>
</dbReference>
<evidence type="ECO:0000259" key="12">
    <source>
        <dbReference type="Pfam" id="PF13609"/>
    </source>
</evidence>
<evidence type="ECO:0000256" key="10">
    <source>
        <dbReference type="ARBA" id="ARBA00023237"/>
    </source>
</evidence>
<dbReference type="GO" id="GO:0015288">
    <property type="term" value="F:porin activity"/>
    <property type="evidence" value="ECO:0007669"/>
    <property type="project" value="UniProtKB-KW"/>
</dbReference>
<dbReference type="InterPro" id="IPR033900">
    <property type="entry name" value="Gram_neg_porin_domain"/>
</dbReference>
<gene>
    <name evidence="13" type="ORF">DDK22_24365</name>
</gene>
<keyword evidence="3" id="KW-0813">Transport</keyword>
<reference evidence="13 14" key="1">
    <citation type="submission" date="2018-04" db="EMBL/GenBank/DDBJ databases">
        <title>Cupriavidus necator CR12 genome sequencing and assembly.</title>
        <authorList>
            <person name="Ben Fekih I."/>
            <person name="Mazhar H.S."/>
            <person name="Bello S.K."/>
            <person name="Rensing C."/>
        </authorList>
    </citation>
    <scope>NUCLEOTIDE SEQUENCE [LARGE SCALE GENOMIC DNA]</scope>
    <source>
        <strain evidence="13 14">CR12</strain>
    </source>
</reference>
<dbReference type="AlphaFoldDB" id="A0A367PDA0"/>
<keyword evidence="8" id="KW-0626">Porin</keyword>
<dbReference type="EMBL" id="QDHA01000064">
    <property type="protein sequence ID" value="RCJ05829.1"/>
    <property type="molecule type" value="Genomic_DNA"/>
</dbReference>
<accession>A0A367PDA0</accession>
<dbReference type="InterPro" id="IPR050298">
    <property type="entry name" value="Gram-neg_bact_OMP"/>
</dbReference>
<keyword evidence="5" id="KW-0812">Transmembrane</keyword>
<proteinExistence type="predicted"/>
<dbReference type="Gene3D" id="2.40.160.10">
    <property type="entry name" value="Porin"/>
    <property type="match status" value="1"/>
</dbReference>
<organism evidence="13 14">
    <name type="scientific">Cupriavidus necator</name>
    <name type="common">Alcaligenes eutrophus</name>
    <name type="synonym">Ralstonia eutropha</name>
    <dbReference type="NCBI Taxonomy" id="106590"/>
    <lineage>
        <taxon>Bacteria</taxon>
        <taxon>Pseudomonadati</taxon>
        <taxon>Pseudomonadota</taxon>
        <taxon>Betaproteobacteria</taxon>
        <taxon>Burkholderiales</taxon>
        <taxon>Burkholderiaceae</taxon>
        <taxon>Cupriavidus</taxon>
    </lineage>
</organism>
<evidence type="ECO:0000256" key="11">
    <source>
        <dbReference type="SAM" id="SignalP"/>
    </source>
</evidence>
<evidence type="ECO:0000256" key="6">
    <source>
        <dbReference type="ARBA" id="ARBA00022729"/>
    </source>
</evidence>
<evidence type="ECO:0000256" key="5">
    <source>
        <dbReference type="ARBA" id="ARBA00022692"/>
    </source>
</evidence>
<dbReference type="GO" id="GO:0009279">
    <property type="term" value="C:cell outer membrane"/>
    <property type="evidence" value="ECO:0007669"/>
    <property type="project" value="UniProtKB-SubCell"/>
</dbReference>
<comment type="subcellular location">
    <subcellularLocation>
        <location evidence="1">Cell outer membrane</location>
        <topology evidence="1">Multi-pass membrane protein</topology>
    </subcellularLocation>
</comment>
<comment type="caution">
    <text evidence="13">The sequence shown here is derived from an EMBL/GenBank/DDBJ whole genome shotgun (WGS) entry which is preliminary data.</text>
</comment>
<dbReference type="PANTHER" id="PTHR34501">
    <property type="entry name" value="PROTEIN YDDL-RELATED"/>
    <property type="match status" value="1"/>
</dbReference>
<dbReference type="RefSeq" id="WP_114134154.1">
    <property type="nucleotide sequence ID" value="NZ_CP068435.1"/>
</dbReference>
<keyword evidence="4" id="KW-1134">Transmembrane beta strand</keyword>
<feature type="domain" description="Porin" evidence="12">
    <location>
        <begin position="28"/>
        <end position="351"/>
    </location>
</feature>
<dbReference type="InterPro" id="IPR002299">
    <property type="entry name" value="Porin_Neis"/>
</dbReference>
<keyword evidence="7" id="KW-0406">Ion transport</keyword>
<dbReference type="PRINTS" id="PR00184">
    <property type="entry name" value="NEISSPPORIN"/>
</dbReference>
<evidence type="ECO:0000256" key="3">
    <source>
        <dbReference type="ARBA" id="ARBA00022448"/>
    </source>
</evidence>
<dbReference type="GO" id="GO:0046930">
    <property type="term" value="C:pore complex"/>
    <property type="evidence" value="ECO:0007669"/>
    <property type="project" value="UniProtKB-KW"/>
</dbReference>
<evidence type="ECO:0000256" key="8">
    <source>
        <dbReference type="ARBA" id="ARBA00023114"/>
    </source>
</evidence>
<evidence type="ECO:0000256" key="2">
    <source>
        <dbReference type="ARBA" id="ARBA00011233"/>
    </source>
</evidence>
<dbReference type="Pfam" id="PF13609">
    <property type="entry name" value="Porin_4"/>
    <property type="match status" value="1"/>
</dbReference>
<comment type="subunit">
    <text evidence="2">Homotrimer.</text>
</comment>
<evidence type="ECO:0000313" key="14">
    <source>
        <dbReference type="Proteomes" id="UP000253501"/>
    </source>
</evidence>
<protein>
    <submittedName>
        <fullName evidence="13">Porin</fullName>
    </submittedName>
</protein>
<sequence>MSRSRKQPEAPASRTNAIAPRRIHVALAASLAAAAAPAVADNNVAIYGRLNTAIEYVTVTTATDGTKLGNTARLTNNRSVFGMRGEEQLADGIKAIWQIESALSIDNGAGQIAARDTRLGLQSPYGTLFMGNWDTPYTSATKSYDPYYPTTAGYMALIGNGAASSSDNVQNTSSFDRRQKNSLHYQSPTWHGLSGAIAWGLPEEKTTVPRNPALYSFATAYGHGNLNLTLAYEIHQHYQTSGRNDDAIKAGISYQFPSTRISALYERLHYRTATGDLTRNGYYVSLIQELGPGSIRAGFAFVGNGTGAAMETIGAVRSGSDTGAFQVTVGYDYPLSKRTALYAYYSRINNRSNATYDFAINNLGINAGADPQTFAIAMRHSF</sequence>
<dbReference type="GO" id="GO:0006811">
    <property type="term" value="P:monoatomic ion transport"/>
    <property type="evidence" value="ECO:0007669"/>
    <property type="project" value="UniProtKB-KW"/>
</dbReference>
<dbReference type="InterPro" id="IPR023614">
    <property type="entry name" value="Porin_dom_sf"/>
</dbReference>
<evidence type="ECO:0000256" key="4">
    <source>
        <dbReference type="ARBA" id="ARBA00022452"/>
    </source>
</evidence>
<evidence type="ECO:0000256" key="1">
    <source>
        <dbReference type="ARBA" id="ARBA00004571"/>
    </source>
</evidence>
<keyword evidence="6 11" id="KW-0732">Signal</keyword>
<name>A0A367PDA0_CUPNE</name>
<evidence type="ECO:0000256" key="9">
    <source>
        <dbReference type="ARBA" id="ARBA00023136"/>
    </source>
</evidence>
<evidence type="ECO:0000256" key="7">
    <source>
        <dbReference type="ARBA" id="ARBA00023065"/>
    </source>
</evidence>
<keyword evidence="9" id="KW-0472">Membrane</keyword>
<dbReference type="SUPFAM" id="SSF56935">
    <property type="entry name" value="Porins"/>
    <property type="match status" value="1"/>
</dbReference>
<feature type="chain" id="PRO_5016893305" evidence="11">
    <location>
        <begin position="41"/>
        <end position="382"/>
    </location>
</feature>
<dbReference type="CDD" id="cd00342">
    <property type="entry name" value="gram_neg_porins"/>
    <property type="match status" value="1"/>
</dbReference>
<evidence type="ECO:0000313" key="13">
    <source>
        <dbReference type="EMBL" id="RCJ05829.1"/>
    </source>
</evidence>
<keyword evidence="10" id="KW-0998">Cell outer membrane</keyword>
<feature type="signal peptide" evidence="11">
    <location>
        <begin position="1"/>
        <end position="40"/>
    </location>
</feature>